<evidence type="ECO:0000313" key="2">
    <source>
        <dbReference type="Proteomes" id="UP000805704"/>
    </source>
</evidence>
<keyword evidence="2" id="KW-1185">Reference proteome</keyword>
<proteinExistence type="predicted"/>
<organism evidence="1 2">
    <name type="scientific">Nibea albiflora</name>
    <name type="common">Yellow drum</name>
    <name type="synonym">Corvina albiflora</name>
    <dbReference type="NCBI Taxonomy" id="240163"/>
    <lineage>
        <taxon>Eukaryota</taxon>
        <taxon>Metazoa</taxon>
        <taxon>Chordata</taxon>
        <taxon>Craniata</taxon>
        <taxon>Vertebrata</taxon>
        <taxon>Euteleostomi</taxon>
        <taxon>Actinopterygii</taxon>
        <taxon>Neopterygii</taxon>
        <taxon>Teleostei</taxon>
        <taxon>Neoteleostei</taxon>
        <taxon>Acanthomorphata</taxon>
        <taxon>Eupercaria</taxon>
        <taxon>Sciaenidae</taxon>
        <taxon>Nibea</taxon>
    </lineage>
</organism>
<feature type="non-terminal residue" evidence="1">
    <location>
        <position position="1"/>
    </location>
</feature>
<comment type="caution">
    <text evidence="1">The sequence shown here is derived from an EMBL/GenBank/DDBJ whole genome shotgun (WGS) entry which is preliminary data.</text>
</comment>
<evidence type="ECO:0000313" key="1">
    <source>
        <dbReference type="EMBL" id="KAG8010989.1"/>
    </source>
</evidence>
<name>A0ACB7F9Y0_NIBAL</name>
<gene>
    <name evidence="1" type="primary">CRB1</name>
    <name evidence="1" type="ORF">GBF38_019925</name>
</gene>
<accession>A0ACB7F9Y0</accession>
<dbReference type="EMBL" id="CM024803">
    <property type="protein sequence ID" value="KAG8010989.1"/>
    <property type="molecule type" value="Genomic_DNA"/>
</dbReference>
<reference evidence="1" key="1">
    <citation type="submission" date="2020-04" db="EMBL/GenBank/DDBJ databases">
        <title>A chromosome-scale assembly and high-density genetic map of the yellow drum (Nibea albiflora) genome.</title>
        <authorList>
            <person name="Xu D."/>
            <person name="Zhang W."/>
            <person name="Chen R."/>
            <person name="Tan P."/>
            <person name="Wang L."/>
            <person name="Song H."/>
            <person name="Tian L."/>
            <person name="Zhu Q."/>
            <person name="Wang B."/>
        </authorList>
    </citation>
    <scope>NUCLEOTIDE SEQUENCE</scope>
    <source>
        <strain evidence="1">ZJHYS-2018</strain>
    </source>
</reference>
<protein>
    <submittedName>
        <fullName evidence="1">Protein crumbs-like protein 1</fullName>
    </submittedName>
</protein>
<sequence length="1545" mass="170700">VPHCLVLSHVGIYLLDMIYIDSAYPASDSIIETEQRTNQMNNLLRVISDLQMSCNYDYLVTLPHVQKYLLSVRYIEELQKFVEDDNFKLSLKIEPGNSSPRIASSKEDLAGLSEVSASLRYNRRPTCPDASVGVHIPTPPPSHHRKSHSLGNNMMCQYGMSESRSATFPIEKARHLLDDSFLESQSPVRNDPHSTSVSNGLSLGISESSFGEELSPGMERGRMYATLGPNWRVPLRNSPRSRSYVYRYRPLRRKTLLKEGRKPRLSSWTRFWITLTGSTLTFYGAKALRASERKHYKSSPCKKVCVTGWMVVLPDDPARPNIFQLNDPDKGVNCENEINECESGPCHNGATCHDLIGLYSCECPPGFDGNNCEVDVDECASEPCQNGGVCHDMVNSYECDCSNTGFEGGHCEVDIPECASDPCQHGATCIEGVKGYTCLCWPGYEGPNCEVDTDECAEQPCENSGECFERSDPSHWELDWELSFADAAGYICQCQPGFAGENCSVNIDECESEPCQNGGTCEDKINGYTCTCAVGFLGEFLCEVNIDECESQPCQNGGWCEDGRASYTCHCPEAEPDELPWGGDLCHAKLYGCVDHKCQNGATCHPWLEGGEHGHTCLCPHGFYDEQCSTRTTFSFSTPGFIHIQVALEERTRREVEHHVHRGLGVQLRFRTTIPNMLLFYRGNVDNHLLLEIANGGLHAKAFSEESEMDVTFPGFVSDGDWRDAHVFVDNDGLVLILKGPGCDKDGCRVIDSDEPPFQPSEAFSNIYVGGAPEELLEYSVSGAGFIGCMEDLMIDSKPVLPQTLPEDQGHELGCSKTEWCKPDPCNGHGHCVDLWTSYQCDCYRPFHSESCSEEFPLWTYSHEDTVSFSSYDVGKSHGSNFNVSFFLRTLKPDGLLFQLRRSTEEEGEEVYFSVYLGMGRVFVSSLPNSAPLTAPVFVTTGEKQFLQVEVRHRQVIFEHAGLRYGIGEIPEVNVNSGDQAYVGGLPGNLEADVWGGHYKGCLQDLRLDSVHLDVDAWNASSDEGVYLPSDAENVQKGCVSDDTCKMKPCRNGECTITFNDFTCSCSEEYTGKTCETRVWCVSDPCVNGGHCVDLRDGYECVYNATFENNPVHYSAGGSLAEPVSNIYMELRTRSENAVLLRASWGSDLLMVGLLDASVRVEIHIGNSVEMLSFTGVRQVADGSWHRVNISMAERERKASPWVITVDGITDASSVPERTGSLRFLNQKGASLAIAESFTGCLGAVRVGGVYLPFVDDYKAPQPSQFHLDGKPKIHLGCTSAPVCHSDPCLNGATCEDLFNKFGCLCDLGWEGEQCETDTDDCASQPCVHGNCKDYLAGFECHCNPGYAGTLCDEDVDECEHHACKNGGTCQDGINIYTCMCPEDYRGPLCQWDYPPKQCGKDVQCVNDGVCSDGLWGANCTCVPGFTGSWCEHEINECESNPCRNGGSCLDRFNMFVCECPPGYSGPTCDFNKQAHKQMVPWLVVAIPLLCFCVLMMIIGLTFMVLTARKKRQSEGAYSPSAQELAGARLEMDSMLKVPPEERLI</sequence>
<dbReference type="Proteomes" id="UP000805704">
    <property type="component" value="Chromosome 15"/>
</dbReference>